<dbReference type="SUPFAM" id="SSF52540">
    <property type="entry name" value="P-loop containing nucleoside triphosphate hydrolases"/>
    <property type="match status" value="1"/>
</dbReference>
<dbReference type="InterPro" id="IPR031322">
    <property type="entry name" value="Shikimate/glucono_kinase"/>
</dbReference>
<evidence type="ECO:0000256" key="4">
    <source>
        <dbReference type="ARBA" id="ARBA00022777"/>
    </source>
</evidence>
<feature type="binding site" evidence="7">
    <location>
        <position position="128"/>
    </location>
    <ligand>
        <name>ATP</name>
        <dbReference type="ChEBI" id="CHEBI:30616"/>
    </ligand>
</feature>
<dbReference type="PANTHER" id="PTHR21087:SF16">
    <property type="entry name" value="SHIKIMATE KINASE 1, CHLOROPLASTIC"/>
    <property type="match status" value="1"/>
</dbReference>
<dbReference type="GO" id="GO:0008652">
    <property type="term" value="P:amino acid biosynthetic process"/>
    <property type="evidence" value="ECO:0007669"/>
    <property type="project" value="UniProtKB-KW"/>
</dbReference>
<keyword evidence="3 7" id="KW-0547">Nucleotide-binding</keyword>
<dbReference type="GO" id="GO:0004765">
    <property type="term" value="F:shikimate kinase activity"/>
    <property type="evidence" value="ECO:0007669"/>
    <property type="project" value="UniProtKB-UniRule"/>
</dbReference>
<comment type="subunit">
    <text evidence="7">Monomer.</text>
</comment>
<dbReference type="AlphaFoldDB" id="A0AA97GVY2"/>
<dbReference type="GO" id="GO:0009073">
    <property type="term" value="P:aromatic amino acid family biosynthetic process"/>
    <property type="evidence" value="ECO:0007669"/>
    <property type="project" value="UniProtKB-KW"/>
</dbReference>
<feature type="binding site" evidence="7">
    <location>
        <begin position="24"/>
        <end position="29"/>
    </location>
    <ligand>
        <name>ATP</name>
        <dbReference type="ChEBI" id="CHEBI:30616"/>
    </ligand>
</feature>
<sequence length="181" mass="19092">MTDAAPVTDPATDRPVVVLAGFMGSGKSTVGTVLAERLAVDFVDTDAEIERRAGRTIPEIFTADGEDGFRAIEADTVREVLASARGVVALGGGSPTVRAIRDALAGHHVVYLEISADDGFARVTGSSRPLLADDRPADRYRAILAARVEHYRGVATHIVDAAQPVTSVVADIISRLDQENS</sequence>
<comment type="catalytic activity">
    <reaction evidence="7">
        <text>shikimate + ATP = 3-phosphoshikimate + ADP + H(+)</text>
        <dbReference type="Rhea" id="RHEA:13121"/>
        <dbReference type="ChEBI" id="CHEBI:15378"/>
        <dbReference type="ChEBI" id="CHEBI:30616"/>
        <dbReference type="ChEBI" id="CHEBI:36208"/>
        <dbReference type="ChEBI" id="CHEBI:145989"/>
        <dbReference type="ChEBI" id="CHEBI:456216"/>
        <dbReference type="EC" id="2.7.1.71"/>
    </reaction>
</comment>
<evidence type="ECO:0000256" key="6">
    <source>
        <dbReference type="ARBA" id="ARBA00023141"/>
    </source>
</evidence>
<evidence type="ECO:0000256" key="3">
    <source>
        <dbReference type="ARBA" id="ARBA00022741"/>
    </source>
</evidence>
<comment type="cofactor">
    <cofactor evidence="7">
        <name>Mg(2+)</name>
        <dbReference type="ChEBI" id="CHEBI:18420"/>
    </cofactor>
    <text evidence="7">Binds 1 Mg(2+) ion per subunit.</text>
</comment>
<dbReference type="GO" id="GO:0000287">
    <property type="term" value="F:magnesium ion binding"/>
    <property type="evidence" value="ECO:0007669"/>
    <property type="project" value="UniProtKB-UniRule"/>
</dbReference>
<dbReference type="InterPro" id="IPR000623">
    <property type="entry name" value="Shikimate_kinase/TSH1"/>
</dbReference>
<dbReference type="CDD" id="cd00464">
    <property type="entry name" value="SK"/>
    <property type="match status" value="1"/>
</dbReference>
<evidence type="ECO:0000256" key="1">
    <source>
        <dbReference type="ARBA" id="ARBA00022605"/>
    </source>
</evidence>
<keyword evidence="7" id="KW-0460">Magnesium</keyword>
<keyword evidence="1 7" id="KW-0028">Amino-acid biosynthesis</keyword>
<keyword evidence="7" id="KW-0963">Cytoplasm</keyword>
<proteinExistence type="inferred from homology"/>
<dbReference type="Pfam" id="PF01202">
    <property type="entry name" value="SKI"/>
    <property type="match status" value="1"/>
</dbReference>
<evidence type="ECO:0000256" key="5">
    <source>
        <dbReference type="ARBA" id="ARBA00022840"/>
    </source>
</evidence>
<evidence type="ECO:0000313" key="8">
    <source>
        <dbReference type="EMBL" id="WOC14216.1"/>
    </source>
</evidence>
<dbReference type="PANTHER" id="PTHR21087">
    <property type="entry name" value="SHIKIMATE KINASE"/>
    <property type="match status" value="1"/>
</dbReference>
<comment type="similarity">
    <text evidence="7">Belongs to the shikimate kinase family.</text>
</comment>
<comment type="subcellular location">
    <subcellularLocation>
        <location evidence="7">Cytoplasm</location>
    </subcellularLocation>
</comment>
<dbReference type="HAMAP" id="MF_00109">
    <property type="entry name" value="Shikimate_kinase"/>
    <property type="match status" value="1"/>
</dbReference>
<feature type="binding site" evidence="7">
    <location>
        <position position="70"/>
    </location>
    <ligand>
        <name>substrate</name>
    </ligand>
</feature>
<dbReference type="EMBL" id="CP128986">
    <property type="protein sequence ID" value="WOC14216.1"/>
    <property type="molecule type" value="Genomic_DNA"/>
</dbReference>
<dbReference type="GO" id="GO:0005829">
    <property type="term" value="C:cytosol"/>
    <property type="evidence" value="ECO:0007669"/>
    <property type="project" value="TreeGrafter"/>
</dbReference>
<comment type="pathway">
    <text evidence="7">Metabolic intermediate biosynthesis; chorismate biosynthesis; chorismate from D-erythrose 4-phosphate and phosphoenolpyruvate: step 5/7.</text>
</comment>
<feature type="binding site" evidence="7">
    <location>
        <position position="92"/>
    </location>
    <ligand>
        <name>substrate</name>
    </ligand>
</feature>
<dbReference type="GO" id="GO:0009423">
    <property type="term" value="P:chorismate biosynthetic process"/>
    <property type="evidence" value="ECO:0007669"/>
    <property type="project" value="UniProtKB-UniRule"/>
</dbReference>
<accession>A0AA97GVY2</accession>
<dbReference type="EC" id="2.7.1.71" evidence="7"/>
<evidence type="ECO:0000256" key="2">
    <source>
        <dbReference type="ARBA" id="ARBA00022679"/>
    </source>
</evidence>
<protein>
    <recommendedName>
        <fullName evidence="7">Shikimate kinase</fullName>
        <shortName evidence="7">SK</shortName>
        <ecNumber evidence="7">2.7.1.71</ecNumber>
    </recommendedName>
</protein>
<feature type="binding site" evidence="7">
    <location>
        <position position="46"/>
    </location>
    <ligand>
        <name>substrate</name>
    </ligand>
</feature>
<keyword evidence="2 7" id="KW-0808">Transferase</keyword>
<dbReference type="Gene3D" id="3.40.50.300">
    <property type="entry name" value="P-loop containing nucleotide triphosphate hydrolases"/>
    <property type="match status" value="1"/>
</dbReference>
<reference evidence="8" key="1">
    <citation type="submission" date="2023-06" db="EMBL/GenBank/DDBJ databases">
        <title>Gordonia sp. nov. and Pseudochrobactrum sp. nov., two species isolated from the burying beetle Nicrophorus vespilloides.</title>
        <authorList>
            <person name="Poehlein A."/>
            <person name="Guzman J."/>
            <person name="Daniel R."/>
            <person name="Vilcinskas A."/>
        </authorList>
    </citation>
    <scope>NUCLEOTIDE SEQUENCE</scope>
    <source>
        <strain evidence="8">MP11Mi</strain>
    </source>
</reference>
<organism evidence="8">
    <name type="scientific">Gordonia sp. MP11Mi</name>
    <dbReference type="NCBI Taxonomy" id="3022769"/>
    <lineage>
        <taxon>Bacteria</taxon>
        <taxon>Bacillati</taxon>
        <taxon>Actinomycetota</taxon>
        <taxon>Actinomycetes</taxon>
        <taxon>Mycobacteriales</taxon>
        <taxon>Gordoniaceae</taxon>
        <taxon>Gordonia</taxon>
    </lineage>
</organism>
<comment type="caution">
    <text evidence="7">Lacks conserved residue(s) required for the propagation of feature annotation.</text>
</comment>
<dbReference type="PRINTS" id="PR01100">
    <property type="entry name" value="SHIKIMTKNASE"/>
</dbReference>
<evidence type="ECO:0000256" key="7">
    <source>
        <dbReference type="HAMAP-Rule" id="MF_00109"/>
    </source>
</evidence>
<dbReference type="InterPro" id="IPR027417">
    <property type="entry name" value="P-loop_NTPase"/>
</dbReference>
<keyword evidence="7" id="KW-0479">Metal-binding</keyword>
<comment type="function">
    <text evidence="7">Catalyzes the specific phosphorylation of the 3-hydroxyl group of shikimic acid using ATP as a cosubstrate.</text>
</comment>
<feature type="binding site" evidence="7">
    <location>
        <position position="147"/>
    </location>
    <ligand>
        <name>substrate</name>
    </ligand>
</feature>
<name>A0AA97GVY2_9ACTN</name>
<keyword evidence="5 7" id="KW-0067">ATP-binding</keyword>
<keyword evidence="6 7" id="KW-0057">Aromatic amino acid biosynthesis</keyword>
<feature type="binding site" evidence="7">
    <location>
        <position position="28"/>
    </location>
    <ligand>
        <name>Mg(2+)</name>
        <dbReference type="ChEBI" id="CHEBI:18420"/>
    </ligand>
</feature>
<gene>
    <name evidence="7 8" type="primary">aroK</name>
    <name evidence="8" type="ORF">MP11Mi_33300</name>
</gene>
<keyword evidence="4 7" id="KW-0418">Kinase</keyword>
<dbReference type="GO" id="GO:0005524">
    <property type="term" value="F:ATP binding"/>
    <property type="evidence" value="ECO:0007669"/>
    <property type="project" value="UniProtKB-UniRule"/>
</dbReference>